<dbReference type="EMBL" id="BPVZ01000122">
    <property type="protein sequence ID" value="GKV37400.1"/>
    <property type="molecule type" value="Genomic_DNA"/>
</dbReference>
<gene>
    <name evidence="2" type="ORF">SLEP1_g45434</name>
</gene>
<keyword evidence="1" id="KW-0812">Transmembrane</keyword>
<evidence type="ECO:0000256" key="1">
    <source>
        <dbReference type="SAM" id="Phobius"/>
    </source>
</evidence>
<organism evidence="2 3">
    <name type="scientific">Rubroshorea leprosula</name>
    <dbReference type="NCBI Taxonomy" id="152421"/>
    <lineage>
        <taxon>Eukaryota</taxon>
        <taxon>Viridiplantae</taxon>
        <taxon>Streptophyta</taxon>
        <taxon>Embryophyta</taxon>
        <taxon>Tracheophyta</taxon>
        <taxon>Spermatophyta</taxon>
        <taxon>Magnoliopsida</taxon>
        <taxon>eudicotyledons</taxon>
        <taxon>Gunneridae</taxon>
        <taxon>Pentapetalae</taxon>
        <taxon>rosids</taxon>
        <taxon>malvids</taxon>
        <taxon>Malvales</taxon>
        <taxon>Dipterocarpaceae</taxon>
        <taxon>Rubroshorea</taxon>
    </lineage>
</organism>
<evidence type="ECO:0000313" key="3">
    <source>
        <dbReference type="Proteomes" id="UP001054252"/>
    </source>
</evidence>
<proteinExistence type="predicted"/>
<accession>A0AAV5LIZ1</accession>
<reference evidence="2 3" key="1">
    <citation type="journal article" date="2021" name="Commun. Biol.">
        <title>The genome of Shorea leprosula (Dipterocarpaceae) highlights the ecological relevance of drought in aseasonal tropical rainforests.</title>
        <authorList>
            <person name="Ng K.K.S."/>
            <person name="Kobayashi M.J."/>
            <person name="Fawcett J.A."/>
            <person name="Hatakeyama M."/>
            <person name="Paape T."/>
            <person name="Ng C.H."/>
            <person name="Ang C.C."/>
            <person name="Tnah L.H."/>
            <person name="Lee C.T."/>
            <person name="Nishiyama T."/>
            <person name="Sese J."/>
            <person name="O'Brien M.J."/>
            <person name="Copetti D."/>
            <person name="Mohd Noor M.I."/>
            <person name="Ong R.C."/>
            <person name="Putra M."/>
            <person name="Sireger I.Z."/>
            <person name="Indrioko S."/>
            <person name="Kosugi Y."/>
            <person name="Izuno A."/>
            <person name="Isagi Y."/>
            <person name="Lee S.L."/>
            <person name="Shimizu K.K."/>
        </authorList>
    </citation>
    <scope>NUCLEOTIDE SEQUENCE [LARGE SCALE GENOMIC DNA]</scope>
    <source>
        <strain evidence="2">214</strain>
    </source>
</reference>
<evidence type="ECO:0000313" key="2">
    <source>
        <dbReference type="EMBL" id="GKV37400.1"/>
    </source>
</evidence>
<keyword evidence="3" id="KW-1185">Reference proteome</keyword>
<feature type="transmembrane region" description="Helical" evidence="1">
    <location>
        <begin position="6"/>
        <end position="32"/>
    </location>
</feature>
<dbReference type="AlphaFoldDB" id="A0AAV5LIZ1"/>
<protein>
    <submittedName>
        <fullName evidence="2">Uncharacterized protein</fullName>
    </submittedName>
</protein>
<dbReference type="Proteomes" id="UP001054252">
    <property type="component" value="Unassembled WGS sequence"/>
</dbReference>
<sequence length="105" mass="12196">MGVADFFIDVLGSTVGKEMGSCVFLAAAWYVWYRRNTQIFREDEGIPEKMLERVQAKTFLWLKSKVKGCVFSFYEWQSCPMECAKAVKRHKRMRKQFSKAVVAPS</sequence>
<name>A0AAV5LIZ1_9ROSI</name>
<comment type="caution">
    <text evidence="2">The sequence shown here is derived from an EMBL/GenBank/DDBJ whole genome shotgun (WGS) entry which is preliminary data.</text>
</comment>
<keyword evidence="1" id="KW-1133">Transmembrane helix</keyword>
<keyword evidence="1" id="KW-0472">Membrane</keyword>